<organism evidence="1 2">
    <name type="scientific">Paracandidimonas soli</name>
    <dbReference type="NCBI Taxonomy" id="1917182"/>
    <lineage>
        <taxon>Bacteria</taxon>
        <taxon>Pseudomonadati</taxon>
        <taxon>Pseudomonadota</taxon>
        <taxon>Betaproteobacteria</taxon>
        <taxon>Burkholderiales</taxon>
        <taxon>Alcaligenaceae</taxon>
        <taxon>Paracandidimonas</taxon>
    </lineage>
</organism>
<protein>
    <submittedName>
        <fullName evidence="1">Uncharacterized protein</fullName>
    </submittedName>
</protein>
<keyword evidence="2" id="KW-1185">Reference proteome</keyword>
<gene>
    <name evidence="1" type="ORF">EV686_106176</name>
</gene>
<name>A0A4R3V234_9BURK</name>
<reference evidence="1 2" key="1">
    <citation type="submission" date="2019-03" db="EMBL/GenBank/DDBJ databases">
        <title>Genomic Encyclopedia of Type Strains, Phase IV (KMG-IV): sequencing the most valuable type-strain genomes for metagenomic binning, comparative biology and taxonomic classification.</title>
        <authorList>
            <person name="Goeker M."/>
        </authorList>
    </citation>
    <scope>NUCLEOTIDE SEQUENCE [LARGE SCALE GENOMIC DNA]</scope>
    <source>
        <strain evidence="1 2">DSM 100048</strain>
    </source>
</reference>
<dbReference type="EMBL" id="SMBX01000006">
    <property type="protein sequence ID" value="TCU97293.1"/>
    <property type="molecule type" value="Genomic_DNA"/>
</dbReference>
<sequence>MSKKADIVDRLLATPTSDIMREAAAEIKALRAEQQPDWRAGIDAGQEIERNNIAAQVSWQDSTNAEVAAEYERWIRAHAEGRDYDDFLAGELAARAAGSEQ</sequence>
<dbReference type="Proteomes" id="UP000294692">
    <property type="component" value="Unassembled WGS sequence"/>
</dbReference>
<evidence type="ECO:0000313" key="2">
    <source>
        <dbReference type="Proteomes" id="UP000294692"/>
    </source>
</evidence>
<accession>A0A4R3V234</accession>
<evidence type="ECO:0000313" key="1">
    <source>
        <dbReference type="EMBL" id="TCU97293.1"/>
    </source>
</evidence>
<comment type="caution">
    <text evidence="1">The sequence shown here is derived from an EMBL/GenBank/DDBJ whole genome shotgun (WGS) entry which is preliminary data.</text>
</comment>
<dbReference type="RefSeq" id="WP_132477386.1">
    <property type="nucleotide sequence ID" value="NZ_JBHRVM010000001.1"/>
</dbReference>
<dbReference type="AlphaFoldDB" id="A0A4R3V234"/>
<proteinExistence type="predicted"/>